<evidence type="ECO:0000313" key="4">
    <source>
        <dbReference type="Proteomes" id="UP000093819"/>
    </source>
</evidence>
<gene>
    <name evidence="3" type="ORF">A5635_08930</name>
</gene>
<dbReference type="AlphaFoldDB" id="A0A1A3MZJ6"/>
<reference evidence="3 4" key="1">
    <citation type="submission" date="2016-06" db="EMBL/GenBank/DDBJ databases">
        <authorList>
            <person name="Kjaerup R.B."/>
            <person name="Dalgaard T.S."/>
            <person name="Juul-Madsen H.R."/>
        </authorList>
    </citation>
    <scope>NUCLEOTIDE SEQUENCE [LARGE SCALE GENOMIC DNA]</scope>
    <source>
        <strain evidence="3 4">1245335.1</strain>
    </source>
</reference>
<dbReference type="InterPro" id="IPR039561">
    <property type="entry name" value="Peptidase_M15C"/>
</dbReference>
<evidence type="ECO:0000259" key="2">
    <source>
        <dbReference type="Pfam" id="PF13539"/>
    </source>
</evidence>
<protein>
    <recommendedName>
        <fullName evidence="2">Peptidase M15C domain-containing protein</fullName>
    </recommendedName>
</protein>
<evidence type="ECO:0000256" key="1">
    <source>
        <dbReference type="SAM" id="MobiDB-lite"/>
    </source>
</evidence>
<feature type="region of interest" description="Disordered" evidence="1">
    <location>
        <begin position="56"/>
        <end position="89"/>
    </location>
</feature>
<dbReference type="EMBL" id="LZLR01000228">
    <property type="protein sequence ID" value="OBK14946.1"/>
    <property type="molecule type" value="Genomic_DNA"/>
</dbReference>
<evidence type="ECO:0000313" key="3">
    <source>
        <dbReference type="EMBL" id="OBK14946.1"/>
    </source>
</evidence>
<dbReference type="Proteomes" id="UP000093819">
    <property type="component" value="Unassembled WGS sequence"/>
</dbReference>
<organism evidence="3 4">
    <name type="scientific">Mycobacterium asiaticum</name>
    <dbReference type="NCBI Taxonomy" id="1790"/>
    <lineage>
        <taxon>Bacteria</taxon>
        <taxon>Bacillati</taxon>
        <taxon>Actinomycetota</taxon>
        <taxon>Actinomycetes</taxon>
        <taxon>Mycobacteriales</taxon>
        <taxon>Mycobacteriaceae</taxon>
        <taxon>Mycobacterium</taxon>
    </lineage>
</organism>
<dbReference type="Gene3D" id="3.30.1380.10">
    <property type="match status" value="1"/>
</dbReference>
<accession>A0A1A3MZJ6</accession>
<name>A0A1A3MZJ6_MYCAS</name>
<comment type="caution">
    <text evidence="3">The sequence shown here is derived from an EMBL/GenBank/DDBJ whole genome shotgun (WGS) entry which is preliminary data.</text>
</comment>
<dbReference type="GO" id="GO:0008233">
    <property type="term" value="F:peptidase activity"/>
    <property type="evidence" value="ECO:0007669"/>
    <property type="project" value="InterPro"/>
</dbReference>
<feature type="compositionally biased region" description="Pro residues" evidence="1">
    <location>
        <begin position="63"/>
        <end position="77"/>
    </location>
</feature>
<dbReference type="SUPFAM" id="SSF55166">
    <property type="entry name" value="Hedgehog/DD-peptidase"/>
    <property type="match status" value="1"/>
</dbReference>
<feature type="domain" description="Peptidase M15C" evidence="2">
    <location>
        <begin position="190"/>
        <end position="268"/>
    </location>
</feature>
<dbReference type="Pfam" id="PF13539">
    <property type="entry name" value="Peptidase_M15_4"/>
    <property type="match status" value="1"/>
</dbReference>
<proteinExistence type="predicted"/>
<sequence>MPRSDTVVAAGQGARVRRAEPPAGLPVRLTLVRLRGAMMTVGLAAAVTLVQCSPATPPHAVTSPPPSSSATPSPNPSPSSSVAAPAPAAAVQPVTAAELGTTWQPGCPVEPDQLRRVDIDYVGFDGQTHRGQLVVNVALVTDVIAIFEQLRRIGYPVDKMQTVDHYSDADDELSMEDNNTSAFNCRQIPGTTEWSPHAYGRAIDINPLINPCLYVTGYFEPRNAEAYLDRSRTDPGLIHSGDPVERVFSDRGWQWGGDWKTPDYQHFERM</sequence>
<feature type="compositionally biased region" description="Low complexity" evidence="1">
    <location>
        <begin position="78"/>
        <end position="89"/>
    </location>
</feature>
<dbReference type="InterPro" id="IPR009045">
    <property type="entry name" value="Zn_M74/Hedgehog-like"/>
</dbReference>